<protein>
    <submittedName>
        <fullName evidence="2">Aminoglycoside phosphotransferase (APT) family kinase protein</fullName>
    </submittedName>
</protein>
<gene>
    <name evidence="2" type="ORF">HDA43_000028</name>
</gene>
<feature type="domain" description="Aminoglycoside phosphotransferase" evidence="1">
    <location>
        <begin position="41"/>
        <end position="278"/>
    </location>
</feature>
<dbReference type="GO" id="GO:0016301">
    <property type="term" value="F:kinase activity"/>
    <property type="evidence" value="ECO:0007669"/>
    <property type="project" value="UniProtKB-KW"/>
</dbReference>
<dbReference type="InterPro" id="IPR002575">
    <property type="entry name" value="Aminoglycoside_PTrfase"/>
</dbReference>
<evidence type="ECO:0000313" key="2">
    <source>
        <dbReference type="EMBL" id="NYF37869.1"/>
    </source>
</evidence>
<keyword evidence="3" id="KW-1185">Reference proteome</keyword>
<dbReference type="Gene3D" id="3.30.200.20">
    <property type="entry name" value="Phosphorylase Kinase, domain 1"/>
    <property type="match status" value="1"/>
</dbReference>
<comment type="caution">
    <text evidence="2">The sequence shown here is derived from an EMBL/GenBank/DDBJ whole genome shotgun (WGS) entry which is preliminary data.</text>
</comment>
<evidence type="ECO:0000313" key="3">
    <source>
        <dbReference type="Proteomes" id="UP000576393"/>
    </source>
</evidence>
<dbReference type="Pfam" id="PF01636">
    <property type="entry name" value="APH"/>
    <property type="match status" value="1"/>
</dbReference>
<dbReference type="AlphaFoldDB" id="A0A852UNX9"/>
<reference evidence="2 3" key="1">
    <citation type="submission" date="2020-07" db="EMBL/GenBank/DDBJ databases">
        <title>Sequencing the genomes of 1000 actinobacteria strains.</title>
        <authorList>
            <person name="Klenk H.-P."/>
        </authorList>
    </citation>
    <scope>NUCLEOTIDE SEQUENCE [LARGE SCALE GENOMIC DNA]</scope>
    <source>
        <strain evidence="2 3">DSM 45763</strain>
    </source>
</reference>
<accession>A0A852UNX9</accession>
<dbReference type="Gene3D" id="3.90.1200.10">
    <property type="match status" value="1"/>
</dbReference>
<sequence>MEFRPIERCAQAFQQSVTAEEIQAICHRVLGADARVVSAVELGLGMYNTTYRVTVTGQERPVVLRVAPEPERQFRSERQLMRNEYASLPWLTAIAPLMPRVVAADWSHEVIGRDWMVQSLLDGVPAPDRLGAYPRSARPGFFRQMGAIAKAVHAVRGPHFGPVTGPSYITWSQAVIASLRDIAADLDGIGLDAADLREVTALAAEHHLLLDEITEPRMLSGDLWTVNVMLDATAPEPVITGVLDLDRTLWGDPAADWTIRMALARPGTERDAFWDDDGYGALDRSPSAVWRSRIYEARHIGAIRLERHRLGDTGGVRGTYDDLAAVLAELT</sequence>
<dbReference type="Proteomes" id="UP000576393">
    <property type="component" value="Unassembled WGS sequence"/>
</dbReference>
<dbReference type="InterPro" id="IPR051678">
    <property type="entry name" value="AGP_Transferase"/>
</dbReference>
<organism evidence="2 3">
    <name type="scientific">Streptosporangium sandarakinum</name>
    <dbReference type="NCBI Taxonomy" id="1260955"/>
    <lineage>
        <taxon>Bacteria</taxon>
        <taxon>Bacillati</taxon>
        <taxon>Actinomycetota</taxon>
        <taxon>Actinomycetes</taxon>
        <taxon>Streptosporangiales</taxon>
        <taxon>Streptosporangiaceae</taxon>
        <taxon>Streptosporangium</taxon>
    </lineage>
</organism>
<name>A0A852UNX9_9ACTN</name>
<dbReference type="RefSeq" id="WP_179817718.1">
    <property type="nucleotide sequence ID" value="NZ_JACCCO010000001.1"/>
</dbReference>
<keyword evidence="2" id="KW-0418">Kinase</keyword>
<keyword evidence="2" id="KW-0808">Transferase</keyword>
<dbReference type="InterPro" id="IPR011009">
    <property type="entry name" value="Kinase-like_dom_sf"/>
</dbReference>
<dbReference type="EMBL" id="JACCCO010000001">
    <property type="protein sequence ID" value="NYF37869.1"/>
    <property type="molecule type" value="Genomic_DNA"/>
</dbReference>
<evidence type="ECO:0000259" key="1">
    <source>
        <dbReference type="Pfam" id="PF01636"/>
    </source>
</evidence>
<dbReference type="PANTHER" id="PTHR21310">
    <property type="entry name" value="AMINOGLYCOSIDE PHOSPHOTRANSFERASE-RELATED-RELATED"/>
    <property type="match status" value="1"/>
</dbReference>
<proteinExistence type="predicted"/>
<dbReference type="SUPFAM" id="SSF56112">
    <property type="entry name" value="Protein kinase-like (PK-like)"/>
    <property type="match status" value="1"/>
</dbReference>